<dbReference type="Pfam" id="PF00160">
    <property type="entry name" value="Pro_isomerase"/>
    <property type="match status" value="1"/>
</dbReference>
<feature type="transmembrane region" description="Helical" evidence="6">
    <location>
        <begin position="45"/>
        <end position="67"/>
    </location>
</feature>
<dbReference type="EMBL" id="LAZR01035112">
    <property type="protein sequence ID" value="KKL28399.1"/>
    <property type="molecule type" value="Genomic_DNA"/>
</dbReference>
<keyword evidence="2" id="KW-0697">Rotamase</keyword>
<evidence type="ECO:0000256" key="1">
    <source>
        <dbReference type="ARBA" id="ARBA00013194"/>
    </source>
</evidence>
<keyword evidence="6" id="KW-0472">Membrane</keyword>
<dbReference type="InterPro" id="IPR044666">
    <property type="entry name" value="Cyclophilin_A-like"/>
</dbReference>
<name>A0A0F9C2K9_9ZZZZ</name>
<feature type="region of interest" description="Disordered" evidence="5">
    <location>
        <begin position="282"/>
        <end position="304"/>
    </location>
</feature>
<dbReference type="GO" id="GO:0006457">
    <property type="term" value="P:protein folding"/>
    <property type="evidence" value="ECO:0007669"/>
    <property type="project" value="InterPro"/>
</dbReference>
<reference evidence="8" key="1">
    <citation type="journal article" date="2015" name="Nature">
        <title>Complex archaea that bridge the gap between prokaryotes and eukaryotes.</title>
        <authorList>
            <person name="Spang A."/>
            <person name="Saw J.H."/>
            <person name="Jorgensen S.L."/>
            <person name="Zaremba-Niedzwiedzka K."/>
            <person name="Martijn J."/>
            <person name="Lind A.E."/>
            <person name="van Eijk R."/>
            <person name="Schleper C."/>
            <person name="Guy L."/>
            <person name="Ettema T.J."/>
        </authorList>
    </citation>
    <scope>NUCLEOTIDE SEQUENCE</scope>
</reference>
<dbReference type="InterPro" id="IPR029000">
    <property type="entry name" value="Cyclophilin-like_dom_sf"/>
</dbReference>
<evidence type="ECO:0000259" key="7">
    <source>
        <dbReference type="PROSITE" id="PS50072"/>
    </source>
</evidence>
<dbReference type="PANTHER" id="PTHR45625">
    <property type="entry name" value="PEPTIDYL-PROLYL CIS-TRANS ISOMERASE-RELATED"/>
    <property type="match status" value="1"/>
</dbReference>
<dbReference type="PROSITE" id="PS00170">
    <property type="entry name" value="CSA_PPIASE_1"/>
    <property type="match status" value="1"/>
</dbReference>
<dbReference type="PROSITE" id="PS50072">
    <property type="entry name" value="CSA_PPIASE_2"/>
    <property type="match status" value="1"/>
</dbReference>
<keyword evidence="4" id="KW-0175">Coiled coil</keyword>
<accession>A0A0F9C2K9</accession>
<keyword evidence="6" id="KW-1133">Transmembrane helix</keyword>
<dbReference type="InterPro" id="IPR020892">
    <property type="entry name" value="Cyclophilin-type_PPIase_CS"/>
</dbReference>
<comment type="caution">
    <text evidence="8">The sequence shown here is derived from an EMBL/GenBank/DDBJ whole genome shotgun (WGS) entry which is preliminary data.</text>
</comment>
<dbReference type="PRINTS" id="PR00153">
    <property type="entry name" value="CSAPPISMRASE"/>
</dbReference>
<evidence type="ECO:0000313" key="8">
    <source>
        <dbReference type="EMBL" id="KKL28399.1"/>
    </source>
</evidence>
<evidence type="ECO:0000256" key="3">
    <source>
        <dbReference type="ARBA" id="ARBA00023235"/>
    </source>
</evidence>
<dbReference type="PANTHER" id="PTHR45625:SF4">
    <property type="entry name" value="PEPTIDYLPROLYL ISOMERASE DOMAIN AND WD REPEAT-CONTAINING PROTEIN 1"/>
    <property type="match status" value="1"/>
</dbReference>
<dbReference type="EC" id="5.2.1.8" evidence="1"/>
<protein>
    <recommendedName>
        <fullName evidence="1">peptidylprolyl isomerase</fullName>
        <ecNumber evidence="1">5.2.1.8</ecNumber>
    </recommendedName>
</protein>
<evidence type="ECO:0000256" key="6">
    <source>
        <dbReference type="SAM" id="Phobius"/>
    </source>
</evidence>
<gene>
    <name evidence="8" type="ORF">LCGC14_2375540</name>
</gene>
<feature type="coiled-coil region" evidence="4">
    <location>
        <begin position="161"/>
        <end position="197"/>
    </location>
</feature>
<evidence type="ECO:0000256" key="4">
    <source>
        <dbReference type="SAM" id="Coils"/>
    </source>
</evidence>
<dbReference type="AlphaFoldDB" id="A0A0F9C2K9"/>
<evidence type="ECO:0000256" key="2">
    <source>
        <dbReference type="ARBA" id="ARBA00023110"/>
    </source>
</evidence>
<dbReference type="Gene3D" id="2.40.100.10">
    <property type="entry name" value="Cyclophilin-like"/>
    <property type="match status" value="1"/>
</dbReference>
<feature type="domain" description="PPIase cyclophilin-type" evidence="7">
    <location>
        <begin position="237"/>
        <end position="378"/>
    </location>
</feature>
<keyword evidence="6" id="KW-0812">Transmembrane</keyword>
<dbReference type="InterPro" id="IPR002130">
    <property type="entry name" value="Cyclophilin-type_PPIase_dom"/>
</dbReference>
<dbReference type="CDD" id="cd00317">
    <property type="entry name" value="cyclophilin"/>
    <property type="match status" value="1"/>
</dbReference>
<dbReference type="GO" id="GO:0003755">
    <property type="term" value="F:peptidyl-prolyl cis-trans isomerase activity"/>
    <property type="evidence" value="ECO:0007669"/>
    <property type="project" value="UniProtKB-KW"/>
</dbReference>
<evidence type="ECO:0000256" key="5">
    <source>
        <dbReference type="SAM" id="MobiDB-lite"/>
    </source>
</evidence>
<sequence length="383" mass="43677">KQQHSQHKPPLNPMNYGKTKIKMTELTYHRKKGGGMQTVKINHHVLKVFLGVVVIAALFMGCSSSLLHRAVQSQEVAEYHAKRSNRNEAARHFSDAAGYYQKEAHRQEKHRDSYAKKLQPSLWSGFWKGVFMGLGESFVMAKGDMFQRSQMERSKYERSQMEEEEQNKKRILLETKMQEAETMRKKYEEKAKQSLKTAECYKIFNSEEKIMECRSNIYEQEVLELAETKAVIQTKFGDIVLRFFPDVAPVHVKNFVTLAKSGFYDGTTFHRVIPGFMVQGGDPNTKSDDRSTHGMGGPGHSVNAEFNERKHDRGIVSMARSGHPDSAGSQFFIVVKNSPFLDGQYTAFGQVTSGMEVADKIVDLPRDARDNPDERVEIKVRVL</sequence>
<feature type="non-terminal residue" evidence="8">
    <location>
        <position position="1"/>
    </location>
</feature>
<proteinExistence type="predicted"/>
<keyword evidence="3" id="KW-0413">Isomerase</keyword>
<organism evidence="8">
    <name type="scientific">marine sediment metagenome</name>
    <dbReference type="NCBI Taxonomy" id="412755"/>
    <lineage>
        <taxon>unclassified sequences</taxon>
        <taxon>metagenomes</taxon>
        <taxon>ecological metagenomes</taxon>
    </lineage>
</organism>
<dbReference type="SUPFAM" id="SSF50891">
    <property type="entry name" value="Cyclophilin-like"/>
    <property type="match status" value="1"/>
</dbReference>